<sequence length="71" mass="8137">MNQRNSPVASFKMISITFMVVAITCRQFPSQVKPIQAINKRVEIYSQTPKLFFIIILHFNSSIHDLSSLLP</sequence>
<gene>
    <name evidence="2" type="ORF">QVD17_01390</name>
</gene>
<organism evidence="2 3">
    <name type="scientific">Tagetes erecta</name>
    <name type="common">African marigold</name>
    <dbReference type="NCBI Taxonomy" id="13708"/>
    <lineage>
        <taxon>Eukaryota</taxon>
        <taxon>Viridiplantae</taxon>
        <taxon>Streptophyta</taxon>
        <taxon>Embryophyta</taxon>
        <taxon>Tracheophyta</taxon>
        <taxon>Spermatophyta</taxon>
        <taxon>Magnoliopsida</taxon>
        <taxon>eudicotyledons</taxon>
        <taxon>Gunneridae</taxon>
        <taxon>Pentapetalae</taxon>
        <taxon>asterids</taxon>
        <taxon>campanulids</taxon>
        <taxon>Asterales</taxon>
        <taxon>Asteraceae</taxon>
        <taxon>Asteroideae</taxon>
        <taxon>Heliantheae alliance</taxon>
        <taxon>Tageteae</taxon>
        <taxon>Tagetes</taxon>
    </lineage>
</organism>
<proteinExistence type="predicted"/>
<dbReference type="AlphaFoldDB" id="A0AAD8L7F9"/>
<comment type="caution">
    <text evidence="2">The sequence shown here is derived from an EMBL/GenBank/DDBJ whole genome shotgun (WGS) entry which is preliminary data.</text>
</comment>
<evidence type="ECO:0000256" key="1">
    <source>
        <dbReference type="SAM" id="SignalP"/>
    </source>
</evidence>
<evidence type="ECO:0008006" key="4">
    <source>
        <dbReference type="Google" id="ProtNLM"/>
    </source>
</evidence>
<name>A0AAD8L7F9_TARER</name>
<reference evidence="2" key="1">
    <citation type="journal article" date="2023" name="bioRxiv">
        <title>Improved chromosome-level genome assembly for marigold (Tagetes erecta).</title>
        <authorList>
            <person name="Jiang F."/>
            <person name="Yuan L."/>
            <person name="Wang S."/>
            <person name="Wang H."/>
            <person name="Xu D."/>
            <person name="Wang A."/>
            <person name="Fan W."/>
        </authorList>
    </citation>
    <scope>NUCLEOTIDE SEQUENCE</scope>
    <source>
        <strain evidence="2">WSJ</strain>
        <tissue evidence="2">Leaf</tissue>
    </source>
</reference>
<evidence type="ECO:0000313" key="3">
    <source>
        <dbReference type="Proteomes" id="UP001229421"/>
    </source>
</evidence>
<feature type="signal peptide" evidence="1">
    <location>
        <begin position="1"/>
        <end position="22"/>
    </location>
</feature>
<protein>
    <recommendedName>
        <fullName evidence="4">Secreted protein</fullName>
    </recommendedName>
</protein>
<evidence type="ECO:0000313" key="2">
    <source>
        <dbReference type="EMBL" id="KAK1435624.1"/>
    </source>
</evidence>
<keyword evidence="1" id="KW-0732">Signal</keyword>
<dbReference type="EMBL" id="JAUHHV010000001">
    <property type="protein sequence ID" value="KAK1435624.1"/>
    <property type="molecule type" value="Genomic_DNA"/>
</dbReference>
<dbReference type="Proteomes" id="UP001229421">
    <property type="component" value="Unassembled WGS sequence"/>
</dbReference>
<feature type="chain" id="PRO_5042201103" description="Secreted protein" evidence="1">
    <location>
        <begin position="23"/>
        <end position="71"/>
    </location>
</feature>
<accession>A0AAD8L7F9</accession>
<keyword evidence="3" id="KW-1185">Reference proteome</keyword>